<keyword evidence="2" id="KW-1185">Reference proteome</keyword>
<evidence type="ECO:0000313" key="1">
    <source>
        <dbReference type="EMBL" id="GGR61530.1"/>
    </source>
</evidence>
<comment type="caution">
    <text evidence="1">The sequence shown here is derived from an EMBL/GenBank/DDBJ whole genome shotgun (WGS) entry which is preliminary data.</text>
</comment>
<dbReference type="EMBL" id="BMSX01000041">
    <property type="protein sequence ID" value="GGR61530.1"/>
    <property type="molecule type" value="Genomic_DNA"/>
</dbReference>
<dbReference type="RefSeq" id="WP_189944103.1">
    <property type="nucleotide sequence ID" value="NZ_BMSX01000041.1"/>
</dbReference>
<reference evidence="1" key="2">
    <citation type="submission" date="2020-09" db="EMBL/GenBank/DDBJ databases">
        <authorList>
            <person name="Sun Q."/>
            <person name="Ohkuma M."/>
        </authorList>
    </citation>
    <scope>NUCLEOTIDE SEQUENCE</scope>
    <source>
        <strain evidence="1">JCM 4346</strain>
    </source>
</reference>
<gene>
    <name evidence="1" type="ORF">GCM10010251_93000</name>
</gene>
<protein>
    <submittedName>
        <fullName evidence="1">Uncharacterized protein</fullName>
    </submittedName>
</protein>
<sequence>MSPIPHGPGRVRSAAAVNEAIRAIVVGAQGRQWTVAERALYELLRDEWVAAQRAEMTTAA</sequence>
<evidence type="ECO:0000313" key="2">
    <source>
        <dbReference type="Proteomes" id="UP000658320"/>
    </source>
</evidence>
<dbReference type="Proteomes" id="UP000658320">
    <property type="component" value="Unassembled WGS sequence"/>
</dbReference>
<name>A0A918FNS1_9ACTN</name>
<reference evidence="1" key="1">
    <citation type="journal article" date="2014" name="Int. J. Syst. Evol. Microbiol.">
        <title>Complete genome sequence of Corynebacterium casei LMG S-19264T (=DSM 44701T), isolated from a smear-ripened cheese.</title>
        <authorList>
            <consortium name="US DOE Joint Genome Institute (JGI-PGF)"/>
            <person name="Walter F."/>
            <person name="Albersmeier A."/>
            <person name="Kalinowski J."/>
            <person name="Ruckert C."/>
        </authorList>
    </citation>
    <scope>NUCLEOTIDE SEQUENCE</scope>
    <source>
        <strain evidence="1">JCM 4346</strain>
    </source>
</reference>
<organism evidence="1 2">
    <name type="scientific">Streptomyces aurantiogriseus</name>
    <dbReference type="NCBI Taxonomy" id="66870"/>
    <lineage>
        <taxon>Bacteria</taxon>
        <taxon>Bacillati</taxon>
        <taxon>Actinomycetota</taxon>
        <taxon>Actinomycetes</taxon>
        <taxon>Kitasatosporales</taxon>
        <taxon>Streptomycetaceae</taxon>
        <taxon>Streptomyces</taxon>
    </lineage>
</organism>
<dbReference type="AlphaFoldDB" id="A0A918FNS1"/>
<proteinExistence type="predicted"/>
<accession>A0A918FNS1</accession>